<dbReference type="InterPro" id="IPR014923">
    <property type="entry name" value="DUF1802"/>
</dbReference>
<reference evidence="1 2" key="1">
    <citation type="submission" date="2017-07" db="EMBL/GenBank/DDBJ databases">
        <title>Paenibacillus herberti R33 genome sequencing and assembly.</title>
        <authorList>
            <person name="Su W."/>
        </authorList>
    </citation>
    <scope>NUCLEOTIDE SEQUENCE [LARGE SCALE GENOMIC DNA]</scope>
    <source>
        <strain evidence="1 2">R33</strain>
    </source>
</reference>
<dbReference type="EMBL" id="NMUQ01000001">
    <property type="protein sequence ID" value="OXM17403.1"/>
    <property type="molecule type" value="Genomic_DNA"/>
</dbReference>
<comment type="caution">
    <text evidence="1">The sequence shown here is derived from an EMBL/GenBank/DDBJ whole genome shotgun (WGS) entry which is preliminary data.</text>
</comment>
<proteinExistence type="predicted"/>
<keyword evidence="2" id="KW-1185">Reference proteome</keyword>
<protein>
    <recommendedName>
        <fullName evidence="3">DUF1802 domain-containing protein</fullName>
    </recommendedName>
</protein>
<dbReference type="InterPro" id="IPR008307">
    <property type="entry name" value="UCP018957"/>
</dbReference>
<dbReference type="PIRSF" id="PIRSF018957">
    <property type="entry name" value="UCP018957"/>
    <property type="match status" value="1"/>
</dbReference>
<sequence length="201" mass="23200">MSNGGTITTSPAALKEWAVTVRALEQGRQIVVLRKGGISEETRKFQLASKDFYLMPAYEHQRRELLKESNKELLDEVLHEWEGPEASHIVISSRAHVAEDILITDQEVLDRIRELHIWTDDFAMERLKWKRRDPLHVLLLRVYRLPQPLQLPMEPSFTGCKSWIAAGPPLEADRVIPVLDDEEFKRRCSEIRSLLGTDGEH</sequence>
<dbReference type="Proteomes" id="UP000215145">
    <property type="component" value="Unassembled WGS sequence"/>
</dbReference>
<dbReference type="Pfam" id="PF08819">
    <property type="entry name" value="DUF1802"/>
    <property type="match status" value="1"/>
</dbReference>
<evidence type="ECO:0008006" key="3">
    <source>
        <dbReference type="Google" id="ProtNLM"/>
    </source>
</evidence>
<dbReference type="AlphaFoldDB" id="A0A229P560"/>
<organism evidence="1 2">
    <name type="scientific">Paenibacillus herberti</name>
    <dbReference type="NCBI Taxonomy" id="1619309"/>
    <lineage>
        <taxon>Bacteria</taxon>
        <taxon>Bacillati</taxon>
        <taxon>Bacillota</taxon>
        <taxon>Bacilli</taxon>
        <taxon>Bacillales</taxon>
        <taxon>Paenibacillaceae</taxon>
        <taxon>Paenibacillus</taxon>
    </lineage>
</organism>
<evidence type="ECO:0000313" key="2">
    <source>
        <dbReference type="Proteomes" id="UP000215145"/>
    </source>
</evidence>
<evidence type="ECO:0000313" key="1">
    <source>
        <dbReference type="EMBL" id="OXM17403.1"/>
    </source>
</evidence>
<name>A0A229P560_9BACL</name>
<dbReference type="OrthoDB" id="9808776at2"/>
<accession>A0A229P560</accession>
<gene>
    <name evidence="1" type="ORF">CGZ75_00185</name>
</gene>